<keyword evidence="9" id="KW-1185">Reference proteome</keyword>
<dbReference type="InterPro" id="IPR044016">
    <property type="entry name" value="Big_13"/>
</dbReference>
<dbReference type="Proteomes" id="UP000233565">
    <property type="component" value="Unassembled WGS sequence"/>
</dbReference>
<dbReference type="Pfam" id="PF18884">
    <property type="entry name" value="TSP3_bac"/>
    <property type="match status" value="3"/>
</dbReference>
<evidence type="ECO:0000313" key="8">
    <source>
        <dbReference type="EMBL" id="PKH41378.1"/>
    </source>
</evidence>
<feature type="chain" id="PRO_5046286045" description="Bacterial Ig-like domain-containing protein" evidence="6">
    <location>
        <begin position="39"/>
        <end position="655"/>
    </location>
</feature>
<feature type="compositionally biased region" description="Polar residues" evidence="5">
    <location>
        <begin position="427"/>
        <end position="446"/>
    </location>
</feature>
<evidence type="ECO:0000256" key="2">
    <source>
        <dbReference type="ARBA" id="ARBA00022525"/>
    </source>
</evidence>
<feature type="compositionally biased region" description="Polar residues" evidence="5">
    <location>
        <begin position="370"/>
        <end position="382"/>
    </location>
</feature>
<dbReference type="InterPro" id="IPR013783">
    <property type="entry name" value="Ig-like_fold"/>
</dbReference>
<feature type="signal peptide" evidence="6">
    <location>
        <begin position="1"/>
        <end position="38"/>
    </location>
</feature>
<dbReference type="InterPro" id="IPR053180">
    <property type="entry name" value="Ca-binding_acidic-repeat"/>
</dbReference>
<dbReference type="PANTHER" id="PTHR37467">
    <property type="entry name" value="EXPORTED CALCIUM-BINDING GLYCOPROTEIN-RELATED"/>
    <property type="match status" value="1"/>
</dbReference>
<feature type="compositionally biased region" description="Basic and acidic residues" evidence="5">
    <location>
        <begin position="467"/>
        <end position="481"/>
    </location>
</feature>
<dbReference type="InterPro" id="IPR059100">
    <property type="entry name" value="TSP3_bac"/>
</dbReference>
<evidence type="ECO:0000313" key="9">
    <source>
        <dbReference type="Proteomes" id="UP000233565"/>
    </source>
</evidence>
<proteinExistence type="predicted"/>
<organism evidence="8 9">
    <name type="scientific">Nocardioides alpinus</name>
    <dbReference type="NCBI Taxonomy" id="748909"/>
    <lineage>
        <taxon>Bacteria</taxon>
        <taxon>Bacillati</taxon>
        <taxon>Actinomycetota</taxon>
        <taxon>Actinomycetes</taxon>
        <taxon>Propionibacteriales</taxon>
        <taxon>Nocardioidaceae</taxon>
        <taxon>Nocardioides</taxon>
    </lineage>
</organism>
<evidence type="ECO:0000256" key="1">
    <source>
        <dbReference type="ARBA" id="ARBA00004613"/>
    </source>
</evidence>
<dbReference type="RefSeq" id="WP_101228893.1">
    <property type="nucleotide sequence ID" value="NZ_JAIHBI010000003.1"/>
</dbReference>
<feature type="region of interest" description="Disordered" evidence="5">
    <location>
        <begin position="416"/>
        <end position="511"/>
    </location>
</feature>
<dbReference type="EMBL" id="PJBV01000015">
    <property type="protein sequence ID" value="PKH41378.1"/>
    <property type="molecule type" value="Genomic_DNA"/>
</dbReference>
<feature type="region of interest" description="Disordered" evidence="5">
    <location>
        <begin position="347"/>
        <end position="391"/>
    </location>
</feature>
<evidence type="ECO:0000256" key="4">
    <source>
        <dbReference type="ARBA" id="ARBA00022837"/>
    </source>
</evidence>
<evidence type="ECO:0000256" key="6">
    <source>
        <dbReference type="SAM" id="SignalP"/>
    </source>
</evidence>
<feature type="domain" description="Bacterial Ig-like" evidence="7">
    <location>
        <begin position="372"/>
        <end position="447"/>
    </location>
</feature>
<comment type="subcellular location">
    <subcellularLocation>
        <location evidence="1">Secreted</location>
    </subcellularLocation>
</comment>
<dbReference type="Gene3D" id="3.90.182.10">
    <property type="entry name" value="Toxin - Anthrax Protective Antigen,domain 1"/>
    <property type="match status" value="1"/>
</dbReference>
<keyword evidence="4" id="KW-0106">Calcium</keyword>
<feature type="region of interest" description="Disordered" evidence="5">
    <location>
        <begin position="527"/>
        <end position="655"/>
    </location>
</feature>
<name>A0ABX4QXZ2_9ACTN</name>
<keyword evidence="2" id="KW-0964">Secreted</keyword>
<protein>
    <recommendedName>
        <fullName evidence="7">Bacterial Ig-like domain-containing protein</fullName>
    </recommendedName>
</protein>
<gene>
    <name evidence="8" type="ORF">CXG46_09850</name>
</gene>
<comment type="caution">
    <text evidence="8">The sequence shown here is derived from an EMBL/GenBank/DDBJ whole genome shotgun (WGS) entry which is preliminary data.</text>
</comment>
<evidence type="ECO:0000256" key="5">
    <source>
        <dbReference type="SAM" id="MobiDB-lite"/>
    </source>
</evidence>
<accession>A0ABX4QXZ2</accession>
<reference evidence="8 9" key="1">
    <citation type="submission" date="2017-12" db="EMBL/GenBank/DDBJ databases">
        <title>Pharmacopeia of the Arctic Ocean.</title>
        <authorList>
            <person name="Collins E."/>
            <person name="Ducluzeau A.-L."/>
        </authorList>
    </citation>
    <scope>NUCLEOTIDE SEQUENCE [LARGE SCALE GENOMIC DNA]</scope>
    <source>
        <strain evidence="8 9">DSM 23325</strain>
    </source>
</reference>
<feature type="compositionally biased region" description="Gly residues" evidence="5">
    <location>
        <begin position="347"/>
        <end position="357"/>
    </location>
</feature>
<evidence type="ECO:0000259" key="7">
    <source>
        <dbReference type="Pfam" id="PF19077"/>
    </source>
</evidence>
<feature type="compositionally biased region" description="Basic and acidic residues" evidence="5">
    <location>
        <begin position="601"/>
        <end position="613"/>
    </location>
</feature>
<dbReference type="PANTHER" id="PTHR37467:SF1">
    <property type="entry name" value="EXPORTED CALCIUM-BINDING GLYCOPROTEIN"/>
    <property type="match status" value="1"/>
</dbReference>
<dbReference type="Pfam" id="PF19077">
    <property type="entry name" value="Big_13"/>
    <property type="match status" value="1"/>
</dbReference>
<feature type="compositionally biased region" description="Basic and acidic residues" evidence="5">
    <location>
        <begin position="578"/>
        <end position="593"/>
    </location>
</feature>
<sequence>MHSLDHGRRSRRFTTSAALMAVVLPGSLLALTAAPASAAPLPAAYSADAHADIVELDAQVLGQGSLADAAIGHSRSSVASTSAGGTSDARSSNLDAALLFGGVPINPDTETATAPPSADPPARTLLDVPVDLLADVEAITGDVQAAWAGSNACVPPQAGIRTLSQSRTTLAGATLVDTPIPGVGALADVTASQTETGTYLVDDAAGGSDVVSRATTTVGDIELLGGQVTIDVTNPVVLEARSDGSTGTASFASPPTIVATVGADQIPIPLNNTPQSIVPAGLDPLVDLSITAFTPTAQSAGATGKATLDALFRIDLEVLSVPAPVGVTVADVSLAVAPMSVEATAPGGGVECGGGPSSGSIATPDISAPAQASTTTDSTPAVSGTGAPGATVTVKEGTTVLCTAVVAGNGTWSCSPSTPLPAGPHTVTATQTQDGRTSAADSTTFTVVPDPDDPDGDGLPNGGETTHGTDPDNPDTDRDGLTDGAEVNTHGTDPSAKDTDEDGLADGQEVNGVKIRERFEVCGTKARKSITVRTNPLAKDTDKDGLGDGREAKGYKIKQRVKTRDGSFTIGRTRSNPRKKDTDRDGLKDKVELTGKANKRFGKDKSDPTKCDTDQGGVRDGAEVKARSNPTDVRSGPRRPMGRIASGDVPPDGMG</sequence>
<keyword evidence="3 6" id="KW-0732">Signal</keyword>
<feature type="compositionally biased region" description="Basic and acidic residues" evidence="5">
    <location>
        <begin position="539"/>
        <end position="554"/>
    </location>
</feature>
<evidence type="ECO:0000256" key="3">
    <source>
        <dbReference type="ARBA" id="ARBA00022729"/>
    </source>
</evidence>
<dbReference type="Gene3D" id="2.60.40.10">
    <property type="entry name" value="Immunoglobulins"/>
    <property type="match status" value="1"/>
</dbReference>